<dbReference type="AlphaFoldDB" id="A0A0E9UEF5"/>
<sequence>MTMQRYLELRIQLNLFILWN</sequence>
<reference evidence="1" key="1">
    <citation type="submission" date="2014-11" db="EMBL/GenBank/DDBJ databases">
        <authorList>
            <person name="Amaro Gonzalez C."/>
        </authorList>
    </citation>
    <scope>NUCLEOTIDE SEQUENCE</scope>
</reference>
<name>A0A0E9UEF5_ANGAN</name>
<dbReference type="EMBL" id="GBXM01044405">
    <property type="protein sequence ID" value="JAH64172.1"/>
    <property type="molecule type" value="Transcribed_RNA"/>
</dbReference>
<proteinExistence type="predicted"/>
<organism evidence="1">
    <name type="scientific">Anguilla anguilla</name>
    <name type="common">European freshwater eel</name>
    <name type="synonym">Muraena anguilla</name>
    <dbReference type="NCBI Taxonomy" id="7936"/>
    <lineage>
        <taxon>Eukaryota</taxon>
        <taxon>Metazoa</taxon>
        <taxon>Chordata</taxon>
        <taxon>Craniata</taxon>
        <taxon>Vertebrata</taxon>
        <taxon>Euteleostomi</taxon>
        <taxon>Actinopterygii</taxon>
        <taxon>Neopterygii</taxon>
        <taxon>Teleostei</taxon>
        <taxon>Anguilliformes</taxon>
        <taxon>Anguillidae</taxon>
        <taxon>Anguilla</taxon>
    </lineage>
</organism>
<accession>A0A0E9UEF5</accession>
<protein>
    <submittedName>
        <fullName evidence="1">Uncharacterized protein</fullName>
    </submittedName>
</protein>
<reference evidence="1" key="2">
    <citation type="journal article" date="2015" name="Fish Shellfish Immunol.">
        <title>Early steps in the European eel (Anguilla anguilla)-Vibrio vulnificus interaction in the gills: Role of the RtxA13 toxin.</title>
        <authorList>
            <person name="Callol A."/>
            <person name="Pajuelo D."/>
            <person name="Ebbesson L."/>
            <person name="Teles M."/>
            <person name="MacKenzie S."/>
            <person name="Amaro C."/>
        </authorList>
    </citation>
    <scope>NUCLEOTIDE SEQUENCE</scope>
</reference>
<evidence type="ECO:0000313" key="1">
    <source>
        <dbReference type="EMBL" id="JAH64172.1"/>
    </source>
</evidence>